<dbReference type="Proteomes" id="UP000485058">
    <property type="component" value="Unassembled WGS sequence"/>
</dbReference>
<reference evidence="2 3" key="1">
    <citation type="submission" date="2020-02" db="EMBL/GenBank/DDBJ databases">
        <title>Draft genome sequence of Haematococcus lacustris strain NIES-144.</title>
        <authorList>
            <person name="Morimoto D."/>
            <person name="Nakagawa S."/>
            <person name="Yoshida T."/>
            <person name="Sawayama S."/>
        </authorList>
    </citation>
    <scope>NUCLEOTIDE SEQUENCE [LARGE SCALE GENOMIC DNA]</scope>
    <source>
        <strain evidence="2 3">NIES-144</strain>
    </source>
</reference>
<name>A0A6A0A7E4_HAELA</name>
<accession>A0A6A0A7E4</accession>
<evidence type="ECO:0000313" key="2">
    <source>
        <dbReference type="EMBL" id="GFH28485.1"/>
    </source>
</evidence>
<gene>
    <name evidence="2" type="ORF">HaLaN_26986</name>
</gene>
<proteinExistence type="predicted"/>
<dbReference type="AlphaFoldDB" id="A0A6A0A7E4"/>
<evidence type="ECO:0000256" key="1">
    <source>
        <dbReference type="SAM" id="MobiDB-lite"/>
    </source>
</evidence>
<keyword evidence="3" id="KW-1185">Reference proteome</keyword>
<feature type="region of interest" description="Disordered" evidence="1">
    <location>
        <begin position="14"/>
        <end position="40"/>
    </location>
</feature>
<comment type="caution">
    <text evidence="2">The sequence shown here is derived from an EMBL/GenBank/DDBJ whole genome shotgun (WGS) entry which is preliminary data.</text>
</comment>
<sequence length="134" mass="14223">MSMVGMSGVSMGVNPKDNAIGQGKDARGTPLASMKEGARSHWCQDTAEGGKVDFSPSLAGQAAEPHAAAGRRGLTSWSSVYATKIDGTFFRAILPDLVGPDHWPRKCETVWGANLRVARDNVLTGQFCTTSSLR</sequence>
<protein>
    <submittedName>
        <fullName evidence="2">Uncharacterized protein</fullName>
    </submittedName>
</protein>
<organism evidence="2 3">
    <name type="scientific">Haematococcus lacustris</name>
    <name type="common">Green alga</name>
    <name type="synonym">Haematococcus pluvialis</name>
    <dbReference type="NCBI Taxonomy" id="44745"/>
    <lineage>
        <taxon>Eukaryota</taxon>
        <taxon>Viridiplantae</taxon>
        <taxon>Chlorophyta</taxon>
        <taxon>core chlorophytes</taxon>
        <taxon>Chlorophyceae</taxon>
        <taxon>CS clade</taxon>
        <taxon>Chlamydomonadales</taxon>
        <taxon>Haematococcaceae</taxon>
        <taxon>Haematococcus</taxon>
    </lineage>
</organism>
<evidence type="ECO:0000313" key="3">
    <source>
        <dbReference type="Proteomes" id="UP000485058"/>
    </source>
</evidence>
<dbReference type="EMBL" id="BLLF01003898">
    <property type="protein sequence ID" value="GFH28485.1"/>
    <property type="molecule type" value="Genomic_DNA"/>
</dbReference>